<organism evidence="1 2">
    <name type="scientific">Lachnoanaerobaculum gingivalis</name>
    <dbReference type="NCBI Taxonomy" id="2490855"/>
    <lineage>
        <taxon>Bacteria</taxon>
        <taxon>Bacillati</taxon>
        <taxon>Bacillota</taxon>
        <taxon>Clostridia</taxon>
        <taxon>Lachnospirales</taxon>
        <taxon>Lachnospiraceae</taxon>
        <taxon>Lachnoanaerobaculum</taxon>
    </lineage>
</organism>
<dbReference type="EMBL" id="RRCO01000005">
    <property type="protein sequence ID" value="RRJ24929.1"/>
    <property type="molecule type" value="Genomic_DNA"/>
</dbReference>
<keyword evidence="2" id="KW-1185">Reference proteome</keyword>
<dbReference type="OrthoDB" id="2230929at2"/>
<comment type="caution">
    <text evidence="1">The sequence shown here is derived from an EMBL/GenBank/DDBJ whole genome shotgun (WGS) entry which is preliminary data.</text>
</comment>
<sequence>MKKSKIFIGMLLCLCLCGCTKKADKDRDKKEGYEFKYKSGYYTSEINDNNDAIYVIYSHDGIGDDVEWGGDDKEIIPNKYAIDNDVQQRVWDTSLDENNKPLRFIKNITELDKFNVDIYDIRTGEKLKTIDVKSIFDKDDNIKPDRPYTALTLEYDGKPYIKVRSEKTSEDIENGYKDKLKSVFINIEDETYFEDWARDVSDRQSKGEKIAVVNKRDIFNEILLKQNSLYSYITVSSFSNWEGFMDVYIYDIGRIPKESKRLYGLFPHLRENLDKLIAKGERAKVTFMLPDSISDKELADMFFENDEDISFDGVIVDGIHSVDGLPHKINNFDDFKKYIEPEDMERSRYNPIPDNR</sequence>
<reference evidence="1 2" key="1">
    <citation type="submission" date="2018-11" db="EMBL/GenBank/DDBJ databases">
        <title>Genome sequencing of Lachnoanaerobaculum sp. KCOM 2030 (= ChDC B114).</title>
        <authorList>
            <person name="Kook J.-K."/>
            <person name="Park S.-N."/>
            <person name="Lim Y.K."/>
        </authorList>
    </citation>
    <scope>NUCLEOTIDE SEQUENCE [LARGE SCALE GENOMIC DNA]</scope>
    <source>
        <strain evidence="1 2">KCOM 2030</strain>
    </source>
</reference>
<dbReference type="AlphaFoldDB" id="A0A3P3QWI9"/>
<dbReference type="RefSeq" id="WP_128674803.1">
    <property type="nucleotide sequence ID" value="NZ_RRCO01000005.1"/>
</dbReference>
<accession>A0A3P3QWI9</accession>
<gene>
    <name evidence="1" type="ORF">EHV10_11735</name>
</gene>
<protein>
    <submittedName>
        <fullName evidence="1">Uncharacterized protein</fullName>
    </submittedName>
</protein>
<proteinExistence type="predicted"/>
<name>A0A3P3QWI9_9FIRM</name>
<evidence type="ECO:0000313" key="1">
    <source>
        <dbReference type="EMBL" id="RRJ24929.1"/>
    </source>
</evidence>
<evidence type="ECO:0000313" key="2">
    <source>
        <dbReference type="Proteomes" id="UP000272490"/>
    </source>
</evidence>
<dbReference type="Proteomes" id="UP000272490">
    <property type="component" value="Unassembled WGS sequence"/>
</dbReference>